<dbReference type="OrthoDB" id="9758052at2"/>
<name>A0A1M7T0G8_9SPHN</name>
<accession>A0A1M7T0G8</accession>
<evidence type="ECO:0000259" key="5">
    <source>
        <dbReference type="Pfam" id="PF21076"/>
    </source>
</evidence>
<dbReference type="InterPro" id="IPR007780">
    <property type="entry name" value="NAD_Glu_DH_bac"/>
</dbReference>
<dbReference type="InterPro" id="IPR049056">
    <property type="entry name" value="NAD_Glu_DH_HM3"/>
</dbReference>
<feature type="domain" description="NAD-glutamate dehydrogenase ACT2" evidence="5">
    <location>
        <begin position="373"/>
        <end position="461"/>
    </location>
</feature>
<dbReference type="InterPro" id="IPR028971">
    <property type="entry name" value="NAD-GDH_cat"/>
</dbReference>
<dbReference type="GO" id="GO:0004352">
    <property type="term" value="F:glutamate dehydrogenase (NAD+) activity"/>
    <property type="evidence" value="ECO:0007669"/>
    <property type="project" value="InterPro"/>
</dbReference>
<dbReference type="InterPro" id="IPR048381">
    <property type="entry name" value="GDH_C"/>
</dbReference>
<dbReference type="PANTHER" id="PTHR43403">
    <property type="entry name" value="NAD-SPECIFIC GLUTAMATE DEHYDROGENASE"/>
    <property type="match status" value="1"/>
</dbReference>
<dbReference type="Pfam" id="PF21075">
    <property type="entry name" value="GDH_ACT1"/>
    <property type="match status" value="1"/>
</dbReference>
<feature type="domain" description="NAD-glutamate dehydrogenase N-terminal ACT1" evidence="4">
    <location>
        <begin position="45"/>
        <end position="156"/>
    </location>
</feature>
<dbReference type="InterPro" id="IPR049064">
    <property type="entry name" value="NAD_Glu_DH_ACT3"/>
</dbReference>
<dbReference type="InterPro" id="IPR049062">
    <property type="entry name" value="NAD_Glu_DH_ACT2"/>
</dbReference>
<dbReference type="Proteomes" id="UP000184391">
    <property type="component" value="Unassembled WGS sequence"/>
</dbReference>
<gene>
    <name evidence="7" type="ORF">SAMN02745193_02694</name>
</gene>
<evidence type="ECO:0000259" key="6">
    <source>
        <dbReference type="Pfam" id="PF21077"/>
    </source>
</evidence>
<dbReference type="STRING" id="198312.SAMN02745193_02694"/>
<dbReference type="InterPro" id="IPR049058">
    <property type="entry name" value="NAD_Glu_DH_HM2"/>
</dbReference>
<dbReference type="SUPFAM" id="SSF51735">
    <property type="entry name" value="NAD(P)-binding Rossmann-fold domains"/>
    <property type="match status" value="1"/>
</dbReference>
<dbReference type="Pfam" id="PF21074">
    <property type="entry name" value="GDH_C"/>
    <property type="match status" value="1"/>
</dbReference>
<dbReference type="InterPro" id="IPR046346">
    <property type="entry name" value="Aminoacid_DH-like_N_sf"/>
</dbReference>
<dbReference type="Pfam" id="PF21079">
    <property type="entry name" value="GDH_HM2"/>
    <property type="match status" value="1"/>
</dbReference>
<organism evidence="7 8">
    <name type="scientific">Erythrobacter sanguineus</name>
    <dbReference type="NCBI Taxonomy" id="198312"/>
    <lineage>
        <taxon>Bacteria</taxon>
        <taxon>Pseudomonadati</taxon>
        <taxon>Pseudomonadota</taxon>
        <taxon>Alphaproteobacteria</taxon>
        <taxon>Sphingomonadales</taxon>
        <taxon>Erythrobacteraceae</taxon>
        <taxon>Erythrobacter/Porphyrobacter group</taxon>
        <taxon>Erythrobacter</taxon>
    </lineage>
</organism>
<dbReference type="Pfam" id="PF05088">
    <property type="entry name" value="Bac_GDH_CD"/>
    <property type="match status" value="1"/>
</dbReference>
<dbReference type="RefSeq" id="WP_072675531.1">
    <property type="nucleotide sequence ID" value="NZ_FRDF01000017.1"/>
</dbReference>
<dbReference type="EMBL" id="FRDF01000017">
    <property type="protein sequence ID" value="SHN64174.1"/>
    <property type="molecule type" value="Genomic_DNA"/>
</dbReference>
<dbReference type="GO" id="GO:0004069">
    <property type="term" value="F:L-aspartate:2-oxoglutarate aminotransferase activity"/>
    <property type="evidence" value="ECO:0007669"/>
    <property type="project" value="InterPro"/>
</dbReference>
<evidence type="ECO:0000259" key="4">
    <source>
        <dbReference type="Pfam" id="PF21075"/>
    </source>
</evidence>
<dbReference type="Pfam" id="PF21076">
    <property type="entry name" value="GDH_ACT2"/>
    <property type="match status" value="1"/>
</dbReference>
<feature type="domain" description="NAD-glutamate dehydrogenase ACT3" evidence="6">
    <location>
        <begin position="528"/>
        <end position="595"/>
    </location>
</feature>
<dbReference type="Gene3D" id="3.40.50.720">
    <property type="entry name" value="NAD(P)-binding Rossmann-like Domain"/>
    <property type="match status" value="1"/>
</dbReference>
<keyword evidence="1" id="KW-0560">Oxidoreductase</keyword>
<proteinExistence type="predicted"/>
<dbReference type="InterPro" id="IPR036291">
    <property type="entry name" value="NAD(P)-bd_dom_sf"/>
</dbReference>
<keyword evidence="8" id="KW-1185">Reference proteome</keyword>
<dbReference type="Pfam" id="PF21078">
    <property type="entry name" value="GDH_HM3"/>
    <property type="match status" value="1"/>
</dbReference>
<evidence type="ECO:0000313" key="7">
    <source>
        <dbReference type="EMBL" id="SHN64174.1"/>
    </source>
</evidence>
<evidence type="ECO:0000259" key="2">
    <source>
        <dbReference type="Pfam" id="PF05088"/>
    </source>
</evidence>
<dbReference type="GO" id="GO:0006538">
    <property type="term" value="P:L-glutamate catabolic process"/>
    <property type="evidence" value="ECO:0007669"/>
    <property type="project" value="InterPro"/>
</dbReference>
<dbReference type="PANTHER" id="PTHR43403:SF1">
    <property type="entry name" value="NAD-SPECIFIC GLUTAMATE DEHYDROGENASE"/>
    <property type="match status" value="1"/>
</dbReference>
<dbReference type="Pfam" id="PF21077">
    <property type="entry name" value="GDH_ACT3"/>
    <property type="match status" value="1"/>
</dbReference>
<feature type="domain" description="NAD-specific glutamate dehydrogenase C-terminal" evidence="3">
    <location>
        <begin position="1238"/>
        <end position="1566"/>
    </location>
</feature>
<dbReference type="SUPFAM" id="SSF53223">
    <property type="entry name" value="Aminoacid dehydrogenase-like, N-terminal domain"/>
    <property type="match status" value="1"/>
</dbReference>
<sequence>MGSRTSAKSIGKPSGSKLQEALRSHLQASLLPGDTPPGHAALGEAAQYLLAAAHTRKPGKSLVQIESASGTRRRLRIAIINDDMPFLVDSIASTIAAQGIAIDRLLHPVVPVMRDAAGAITAIAKPGAKQPDGRRESLIYVETPRVDARQRRELSEALQATLADVHVAVSDWPAMQTAMSADAVLAETFDEEAGALLGWLGGGMLTQLGHITRHRDGQEQAVLGICRSSARELLAETSIERAFEWFDRHEAAGTPRTLLVIKSNVQARVHRRSPLDLFMVPLRTEGRVTALSIHAGLWTSAALSARPGEVPVLRQTLGQLTGELGFDRAGHNGKALVHAFTSLPNDLLIAFGRTRIAELATTKMVLIDRPRPRLVMVRSTLERHVFAFVWLPRDQLSTDVRLQIQAMLLGTPGAALLDWSLEVEGSNLALLRFLVDVRACDTLPDPVAIEAALVDLLRGWNEAVEGHLAAHEDDGRAAALAARYAPAFPTGYRLTYGPAEAARDIDRLRTLAVTESDGSPAAARPDRATRLYRMDSDGAHSLRLKIYCVRGRLALSDAVPALENFGFHVAAEVPTFLNDPALGSIHDFILTVPAGIDAATLLARAELIEQAMADVSNGAAEDDPFNRLVAATGLAPRAANWLRAVYRYLRQTGVSYTIYTVVDALVAAPQVTRAMIDLFTARHDPAFSGDRSEAIAAAQNAFTRGLAKVTAINDDRLLRLYRAVIDAILRTNAFAPAAAEALAFKIDSHVVPGLPKPVPWREIFVYSRRVEGIHLRSGAVARGGLRWSDRRDDFRTEVLGLMKAQRVKNAVIVPTGAKGGFYPKQLPSPALDREGWAAEGRASYEVFIRTLLSITDNILDGRVVHPDRVEVLDGDDPYFVVAADKGTATFSDIANGIAQARDFWLDDAFASGGSNGYDHKAMGITARGAWVSVQRHFREMGIDVQKDSITVAGCGDMSGDVFGNGMLLSRTLKLVAAFDHRHIFIDPSPDPLTSWKERKRLFDLPRSSWEDYDASLISKGGGVFSRASKRIKLPRQAREVLGVAEKEIEPEALISAILRAEVDLMWFGGIGTYLKAPQENHIQVGDPANDTLRVDADAVRARVIGEGANLGVTQAGRIAFSMKGGRINTDFIDNSAGVDCSDNEVNIKIALAAALRDGKLTEKKRNTLLAAMTDEVAALVLEDNRLQALALSVAETGGPGASASYVRLIERLEEISDFDRRTEGLADGEALLRRAADGQGLTRPELAVLLSSAKLALQDAIEASHLPDDPVLEPVLLARFPSPMRKSFAAQIRSHRLRREMIATSLANRMVNRLGMVHPFELAEEEGVGLAEVAAGFVVAERLFGLDALWRELDKAPIPEAARLALFDRLAAAVGNLVSDVLRTAAGKVDAGMMIGELESGVAALATAREELLAAEPRARSLELRQSFVATGAPEALAARVANLFDFDGAIGLAKLALETGIDAKLLTHAFTDVGARLGLDWAQGIAAHMSPSDVWDRLLVSGLARDFQQMRLDFLRRLMQRKAGKDNPLGAVGAWAERNVEAVAQFRAMVARGQARPPVGPAMLAQIASQARNLLER</sequence>
<feature type="domain" description="NAD-glutamate dehydrogenase catalytic" evidence="2">
    <location>
        <begin position="704"/>
        <end position="1193"/>
    </location>
</feature>
<dbReference type="InterPro" id="IPR024727">
    <property type="entry name" value="NAD_Glu_DH_N_ACT1"/>
</dbReference>
<evidence type="ECO:0000256" key="1">
    <source>
        <dbReference type="ARBA" id="ARBA00023002"/>
    </source>
</evidence>
<dbReference type="PIRSF" id="PIRSF036761">
    <property type="entry name" value="GDH_Mll4104"/>
    <property type="match status" value="1"/>
</dbReference>
<evidence type="ECO:0000259" key="3">
    <source>
        <dbReference type="Pfam" id="PF21074"/>
    </source>
</evidence>
<reference evidence="8" key="1">
    <citation type="submission" date="2016-12" db="EMBL/GenBank/DDBJ databases">
        <authorList>
            <person name="Varghese N."/>
            <person name="Submissions S."/>
        </authorList>
    </citation>
    <scope>NUCLEOTIDE SEQUENCE [LARGE SCALE GENOMIC DNA]</scope>
    <source>
        <strain evidence="8">DSM 11032</strain>
    </source>
</reference>
<protein>
    <submittedName>
        <fullName evidence="7">Glutamate dehydrogenase (NAD)</fullName>
    </submittedName>
</protein>
<evidence type="ECO:0000313" key="8">
    <source>
        <dbReference type="Proteomes" id="UP000184391"/>
    </source>
</evidence>